<accession>A0A5N6ZFL8</accession>
<organism evidence="1 2">
    <name type="scientific">Aspergillus coremiiformis</name>
    <dbReference type="NCBI Taxonomy" id="138285"/>
    <lineage>
        <taxon>Eukaryota</taxon>
        <taxon>Fungi</taxon>
        <taxon>Dikarya</taxon>
        <taxon>Ascomycota</taxon>
        <taxon>Pezizomycotina</taxon>
        <taxon>Eurotiomycetes</taxon>
        <taxon>Eurotiomycetidae</taxon>
        <taxon>Eurotiales</taxon>
        <taxon>Aspergillaceae</taxon>
        <taxon>Aspergillus</taxon>
        <taxon>Aspergillus subgen. Circumdati</taxon>
    </lineage>
</organism>
<sequence length="147" mass="16255">MMTTACGLPTLLLFLFFPTLSFFFLLSSFFNLLPRSFYTTHNHLIFFLSLPIPSIASPRSSQLAGCADQHHICPLSPSQVPELEMRRSTIQSGVALNFDFVYDLNCAAWLPFPSSLSLFLLCPPKALVPYESASGHQAVGILRQISG</sequence>
<name>A0A5N6ZFL8_9EURO</name>
<dbReference type="Proteomes" id="UP000327118">
    <property type="component" value="Unassembled WGS sequence"/>
</dbReference>
<feature type="non-terminal residue" evidence="1">
    <location>
        <position position="147"/>
    </location>
</feature>
<proteinExistence type="predicted"/>
<gene>
    <name evidence="1" type="ORF">BDV28DRAFT_128423</name>
</gene>
<keyword evidence="2" id="KW-1185">Reference proteome</keyword>
<evidence type="ECO:0000313" key="1">
    <source>
        <dbReference type="EMBL" id="KAE8355686.1"/>
    </source>
</evidence>
<dbReference type="AlphaFoldDB" id="A0A5N6ZFL8"/>
<protein>
    <submittedName>
        <fullName evidence="1">Uncharacterized protein</fullName>
    </submittedName>
</protein>
<evidence type="ECO:0000313" key="2">
    <source>
        <dbReference type="Proteomes" id="UP000327118"/>
    </source>
</evidence>
<dbReference type="EMBL" id="ML739048">
    <property type="protein sequence ID" value="KAE8355686.1"/>
    <property type="molecule type" value="Genomic_DNA"/>
</dbReference>
<reference evidence="2" key="1">
    <citation type="submission" date="2019-04" db="EMBL/GenBank/DDBJ databases">
        <title>Friends and foes A comparative genomics studyof 23 Aspergillus species from section Flavi.</title>
        <authorList>
            <consortium name="DOE Joint Genome Institute"/>
            <person name="Kjaerbolling I."/>
            <person name="Vesth T."/>
            <person name="Frisvad J.C."/>
            <person name="Nybo J.L."/>
            <person name="Theobald S."/>
            <person name="Kildgaard S."/>
            <person name="Isbrandt T."/>
            <person name="Kuo A."/>
            <person name="Sato A."/>
            <person name="Lyhne E.K."/>
            <person name="Kogle M.E."/>
            <person name="Wiebenga A."/>
            <person name="Kun R.S."/>
            <person name="Lubbers R.J."/>
            <person name="Makela M.R."/>
            <person name="Barry K."/>
            <person name="Chovatia M."/>
            <person name="Clum A."/>
            <person name="Daum C."/>
            <person name="Haridas S."/>
            <person name="He G."/>
            <person name="LaButti K."/>
            <person name="Lipzen A."/>
            <person name="Mondo S."/>
            <person name="Riley R."/>
            <person name="Salamov A."/>
            <person name="Simmons B.A."/>
            <person name="Magnuson J.K."/>
            <person name="Henrissat B."/>
            <person name="Mortensen U.H."/>
            <person name="Larsen T.O."/>
            <person name="Devries R.P."/>
            <person name="Grigoriev I.V."/>
            <person name="Machida M."/>
            <person name="Baker S.E."/>
            <person name="Andersen M.R."/>
        </authorList>
    </citation>
    <scope>NUCLEOTIDE SEQUENCE [LARGE SCALE GENOMIC DNA]</scope>
    <source>
        <strain evidence="2">CBS 553.77</strain>
    </source>
</reference>